<dbReference type="PANTHER" id="PTHR12210">
    <property type="entry name" value="DULLARD PROTEIN PHOSPHATASE"/>
    <property type="match status" value="1"/>
</dbReference>
<reference evidence="2" key="1">
    <citation type="submission" date="2021-01" db="EMBL/GenBank/DDBJ databases">
        <title>Fulvivirga kasyanovii gen. nov., sp nov., a novel member of the phylum Bacteroidetes isolated from seawater in a mussel farm.</title>
        <authorList>
            <person name="Zhao L.-H."/>
            <person name="Wang Z.-J."/>
        </authorList>
    </citation>
    <scope>NUCLEOTIDE SEQUENCE</scope>
    <source>
        <strain evidence="2">2943</strain>
    </source>
</reference>
<evidence type="ECO:0000259" key="1">
    <source>
        <dbReference type="PROSITE" id="PS50969"/>
    </source>
</evidence>
<protein>
    <submittedName>
        <fullName evidence="2">HAD family hydrolase</fullName>
    </submittedName>
</protein>
<dbReference type="SMART" id="SM00577">
    <property type="entry name" value="CPDc"/>
    <property type="match status" value="1"/>
</dbReference>
<name>A0A937F9K1_9BACT</name>
<dbReference type="InterPro" id="IPR050365">
    <property type="entry name" value="TIM50"/>
</dbReference>
<dbReference type="AlphaFoldDB" id="A0A937F9K1"/>
<proteinExistence type="predicted"/>
<gene>
    <name evidence="2" type="ORF">JL102_22815</name>
</gene>
<evidence type="ECO:0000313" key="2">
    <source>
        <dbReference type="EMBL" id="MBL3658997.1"/>
    </source>
</evidence>
<dbReference type="InterPro" id="IPR036412">
    <property type="entry name" value="HAD-like_sf"/>
</dbReference>
<dbReference type="PROSITE" id="PS50969">
    <property type="entry name" value="FCP1"/>
    <property type="match status" value="1"/>
</dbReference>
<keyword evidence="2" id="KW-0378">Hydrolase</keyword>
<accession>A0A937F9K1</accession>
<dbReference type="Proteomes" id="UP000659388">
    <property type="component" value="Unassembled WGS sequence"/>
</dbReference>
<dbReference type="InterPro" id="IPR023214">
    <property type="entry name" value="HAD_sf"/>
</dbReference>
<dbReference type="RefSeq" id="WP_202246817.1">
    <property type="nucleotide sequence ID" value="NZ_JAESIY010000023.1"/>
</dbReference>
<dbReference type="EMBL" id="JAESIY010000023">
    <property type="protein sequence ID" value="MBL3658997.1"/>
    <property type="molecule type" value="Genomic_DNA"/>
</dbReference>
<keyword evidence="3" id="KW-1185">Reference proteome</keyword>
<dbReference type="SUPFAM" id="SSF56784">
    <property type="entry name" value="HAD-like"/>
    <property type="match status" value="1"/>
</dbReference>
<dbReference type="Pfam" id="PF03031">
    <property type="entry name" value="NIF"/>
    <property type="match status" value="1"/>
</dbReference>
<feature type="domain" description="FCP1 homology" evidence="1">
    <location>
        <begin position="1"/>
        <end position="142"/>
    </location>
</feature>
<dbReference type="GO" id="GO:0016787">
    <property type="term" value="F:hydrolase activity"/>
    <property type="evidence" value="ECO:0007669"/>
    <property type="project" value="UniProtKB-KW"/>
</dbReference>
<comment type="caution">
    <text evidence="2">The sequence shown here is derived from an EMBL/GenBank/DDBJ whole genome shotgun (WGS) entry which is preliminary data.</text>
</comment>
<organism evidence="2 3">
    <name type="scientific">Fulvivirga sediminis</name>
    <dbReference type="NCBI Taxonomy" id="2803949"/>
    <lineage>
        <taxon>Bacteria</taxon>
        <taxon>Pseudomonadati</taxon>
        <taxon>Bacteroidota</taxon>
        <taxon>Cytophagia</taxon>
        <taxon>Cytophagales</taxon>
        <taxon>Fulvivirgaceae</taxon>
        <taxon>Fulvivirga</taxon>
    </lineage>
</organism>
<dbReference type="InterPro" id="IPR004274">
    <property type="entry name" value="FCP1_dom"/>
</dbReference>
<dbReference type="Gene3D" id="3.40.50.1000">
    <property type="entry name" value="HAD superfamily/HAD-like"/>
    <property type="match status" value="1"/>
</dbReference>
<evidence type="ECO:0000313" key="3">
    <source>
        <dbReference type="Proteomes" id="UP000659388"/>
    </source>
</evidence>
<sequence>MEKYKVYIRPGLKQFLDKLIINFKVAVWSSASDDYVKKIVNKIFPEEYPLEFVWGRSMCTLQHDTQSLDDLGYSDYYNHLNYSKILKKIKKRGIGRLERTLIIDDTPRKSKYNYGNAIYPSEFKGDQSDNELELLTKYLLTLKDVDNVRTIEKRGWQEKIKLITGAKPNRLT</sequence>